<evidence type="ECO:0000256" key="5">
    <source>
        <dbReference type="ARBA" id="ARBA00022989"/>
    </source>
</evidence>
<keyword evidence="10" id="KW-1185">Reference proteome</keyword>
<protein>
    <submittedName>
        <fullName evidence="9">Sugar ABC transporter permease</fullName>
    </submittedName>
</protein>
<organism evidence="9 10">
    <name type="scientific">Saccharopolyspora erythraea</name>
    <name type="common">Streptomyces erythraeus</name>
    <dbReference type="NCBI Taxonomy" id="1836"/>
    <lineage>
        <taxon>Bacteria</taxon>
        <taxon>Bacillati</taxon>
        <taxon>Actinomycetota</taxon>
        <taxon>Actinomycetes</taxon>
        <taxon>Pseudonocardiales</taxon>
        <taxon>Pseudonocardiaceae</taxon>
        <taxon>Saccharopolyspora</taxon>
    </lineage>
</organism>
<dbReference type="CDD" id="cd06261">
    <property type="entry name" value="TM_PBP2"/>
    <property type="match status" value="1"/>
</dbReference>
<dbReference type="EMBL" id="BAAAGS010000013">
    <property type="protein sequence ID" value="GAA0524454.1"/>
    <property type="molecule type" value="Genomic_DNA"/>
</dbReference>
<comment type="caution">
    <text evidence="9">The sequence shown here is derived from an EMBL/GenBank/DDBJ whole genome shotgun (WGS) entry which is preliminary data.</text>
</comment>
<feature type="transmembrane region" description="Helical" evidence="7">
    <location>
        <begin position="255"/>
        <end position="275"/>
    </location>
</feature>
<evidence type="ECO:0000256" key="6">
    <source>
        <dbReference type="ARBA" id="ARBA00023136"/>
    </source>
</evidence>
<sequence length="338" mass="36794">MSAEARRENRAGWLFVAPAVALLALFLVVPAALALYVSLLEWNGTYSPLSGRAPFVGLENYRELLAEDGLAREDFMTSVRNTFYFVLFTVPAQTFVALLLAVVVNDRALRGRGFFRSVFYFPSITSSVAISVIFLFLFSGSGAVNALLRSVGVEGPDWFTDSRGVLHQLLAAVGVHDAPPWLAGTDLAGLSLWEWMSGPSTAMLTLVALVVWTTSGTYMLMFLAALQNIPDNVEEAARVDGAGWWQRFGRVTVPMLMPTVFLVATLGLISTWQVFDQVYVMSQGDPAKTTLTPALLSYQQSFAEGAYGTGAAIAFLLFLLIVVLTAAQRLVLRDGRNS</sequence>
<feature type="domain" description="ABC transmembrane type-1" evidence="8">
    <location>
        <begin position="79"/>
        <end position="328"/>
    </location>
</feature>
<feature type="transmembrane region" description="Helical" evidence="7">
    <location>
        <begin position="83"/>
        <end position="105"/>
    </location>
</feature>
<gene>
    <name evidence="9" type="ORF">GCM10009533_24730</name>
</gene>
<feature type="transmembrane region" description="Helical" evidence="7">
    <location>
        <begin position="305"/>
        <end position="327"/>
    </location>
</feature>
<dbReference type="InterPro" id="IPR035906">
    <property type="entry name" value="MetI-like_sf"/>
</dbReference>
<evidence type="ECO:0000313" key="10">
    <source>
        <dbReference type="Proteomes" id="UP001500729"/>
    </source>
</evidence>
<comment type="subcellular location">
    <subcellularLocation>
        <location evidence="1 7">Cell membrane</location>
        <topology evidence="1 7">Multi-pass membrane protein</topology>
    </subcellularLocation>
</comment>
<reference evidence="9 10" key="1">
    <citation type="journal article" date="2019" name="Int. J. Syst. Evol. Microbiol.">
        <title>The Global Catalogue of Microorganisms (GCM) 10K type strain sequencing project: providing services to taxonomists for standard genome sequencing and annotation.</title>
        <authorList>
            <consortium name="The Broad Institute Genomics Platform"/>
            <consortium name="The Broad Institute Genome Sequencing Center for Infectious Disease"/>
            <person name="Wu L."/>
            <person name="Ma J."/>
        </authorList>
    </citation>
    <scope>NUCLEOTIDE SEQUENCE [LARGE SCALE GENOMIC DNA]</scope>
    <source>
        <strain evidence="9 10">JCM 10303</strain>
    </source>
</reference>
<evidence type="ECO:0000256" key="7">
    <source>
        <dbReference type="RuleBase" id="RU363032"/>
    </source>
</evidence>
<evidence type="ECO:0000256" key="4">
    <source>
        <dbReference type="ARBA" id="ARBA00022692"/>
    </source>
</evidence>
<evidence type="ECO:0000256" key="3">
    <source>
        <dbReference type="ARBA" id="ARBA00022475"/>
    </source>
</evidence>
<dbReference type="PANTHER" id="PTHR30193:SF37">
    <property type="entry name" value="INNER MEMBRANE ABC TRANSPORTER PERMEASE PROTEIN YCJO"/>
    <property type="match status" value="1"/>
</dbReference>
<dbReference type="Proteomes" id="UP001500729">
    <property type="component" value="Unassembled WGS sequence"/>
</dbReference>
<dbReference type="InterPro" id="IPR051393">
    <property type="entry name" value="ABC_transporter_permease"/>
</dbReference>
<dbReference type="PROSITE" id="PS50928">
    <property type="entry name" value="ABC_TM1"/>
    <property type="match status" value="1"/>
</dbReference>
<dbReference type="Gene3D" id="1.10.3720.10">
    <property type="entry name" value="MetI-like"/>
    <property type="match status" value="1"/>
</dbReference>
<evidence type="ECO:0000259" key="8">
    <source>
        <dbReference type="PROSITE" id="PS50928"/>
    </source>
</evidence>
<feature type="transmembrane region" description="Helical" evidence="7">
    <location>
        <begin position="12"/>
        <end position="39"/>
    </location>
</feature>
<evidence type="ECO:0000256" key="2">
    <source>
        <dbReference type="ARBA" id="ARBA00022448"/>
    </source>
</evidence>
<dbReference type="SUPFAM" id="SSF161098">
    <property type="entry name" value="MetI-like"/>
    <property type="match status" value="1"/>
</dbReference>
<accession>A0ABN1CRM7</accession>
<dbReference type="Pfam" id="PF00528">
    <property type="entry name" value="BPD_transp_1"/>
    <property type="match status" value="1"/>
</dbReference>
<evidence type="ECO:0000256" key="1">
    <source>
        <dbReference type="ARBA" id="ARBA00004651"/>
    </source>
</evidence>
<evidence type="ECO:0000313" key="9">
    <source>
        <dbReference type="EMBL" id="GAA0524454.1"/>
    </source>
</evidence>
<dbReference type="PANTHER" id="PTHR30193">
    <property type="entry name" value="ABC TRANSPORTER PERMEASE PROTEIN"/>
    <property type="match status" value="1"/>
</dbReference>
<dbReference type="InterPro" id="IPR000515">
    <property type="entry name" value="MetI-like"/>
</dbReference>
<feature type="transmembrane region" description="Helical" evidence="7">
    <location>
        <begin position="202"/>
        <end position="226"/>
    </location>
</feature>
<name>A0ABN1CRM7_SACER</name>
<feature type="transmembrane region" description="Helical" evidence="7">
    <location>
        <begin position="117"/>
        <end position="138"/>
    </location>
</feature>
<keyword evidence="5 7" id="KW-1133">Transmembrane helix</keyword>
<keyword evidence="4 7" id="KW-0812">Transmembrane</keyword>
<keyword evidence="2 7" id="KW-0813">Transport</keyword>
<keyword evidence="3" id="KW-1003">Cell membrane</keyword>
<keyword evidence="6 7" id="KW-0472">Membrane</keyword>
<comment type="similarity">
    <text evidence="7">Belongs to the binding-protein-dependent transport system permease family.</text>
</comment>
<proteinExistence type="inferred from homology"/>